<feature type="binding site" evidence="1">
    <location>
        <position position="308"/>
    </location>
    <ligand>
        <name>Zn(2+)</name>
        <dbReference type="ChEBI" id="CHEBI:29105"/>
    </ligand>
</feature>
<keyword evidence="1" id="KW-0479">Metal-binding</keyword>
<accession>A0A502EWC9</accession>
<dbReference type="GO" id="GO:0031179">
    <property type="term" value="P:peptide modification"/>
    <property type="evidence" value="ECO:0007669"/>
    <property type="project" value="InterPro"/>
</dbReference>
<name>A0A502EWC9_9FLAO</name>
<dbReference type="SUPFAM" id="SSF158745">
    <property type="entry name" value="LanC-like"/>
    <property type="match status" value="1"/>
</dbReference>
<comment type="caution">
    <text evidence="2">The sequence shown here is derived from an EMBL/GenBank/DDBJ whole genome shotgun (WGS) entry which is preliminary data.</text>
</comment>
<dbReference type="SMART" id="SM01260">
    <property type="entry name" value="LANC_like"/>
    <property type="match status" value="1"/>
</dbReference>
<proteinExistence type="predicted"/>
<dbReference type="OrthoDB" id="6313827at2"/>
<evidence type="ECO:0008006" key="4">
    <source>
        <dbReference type="Google" id="ProtNLM"/>
    </source>
</evidence>
<feature type="binding site" evidence="1">
    <location>
        <position position="309"/>
    </location>
    <ligand>
        <name>Zn(2+)</name>
        <dbReference type="ChEBI" id="CHEBI:29105"/>
    </ligand>
</feature>
<evidence type="ECO:0000313" key="3">
    <source>
        <dbReference type="Proteomes" id="UP000319700"/>
    </source>
</evidence>
<organism evidence="2 3">
    <name type="scientific">Flavobacterium pectinovorum</name>
    <dbReference type="NCBI Taxonomy" id="29533"/>
    <lineage>
        <taxon>Bacteria</taxon>
        <taxon>Pseudomonadati</taxon>
        <taxon>Bacteroidota</taxon>
        <taxon>Flavobacteriia</taxon>
        <taxon>Flavobacteriales</taxon>
        <taxon>Flavobacteriaceae</taxon>
        <taxon>Flavobacterium</taxon>
    </lineage>
</organism>
<dbReference type="Pfam" id="PF05147">
    <property type="entry name" value="LANC_like"/>
    <property type="match status" value="1"/>
</dbReference>
<gene>
    <name evidence="2" type="ORF">EAH81_10390</name>
</gene>
<dbReference type="EMBL" id="RCZH01000006">
    <property type="protein sequence ID" value="TPG40746.1"/>
    <property type="molecule type" value="Genomic_DNA"/>
</dbReference>
<dbReference type="Gene3D" id="1.50.10.20">
    <property type="match status" value="1"/>
</dbReference>
<keyword evidence="3" id="KW-1185">Reference proteome</keyword>
<dbReference type="PRINTS" id="PR01950">
    <property type="entry name" value="LANCSUPER"/>
</dbReference>
<sequence length="403" mass="47269">MEKLFQKIEQKLFQSARNMSRPVLNNDLGTLVYFATRYKISGDEKYKKKSIFLLKEMLVVFNNYDFSSGALDGFESIFWTIDYLEKCKIIEDSNEYLEDITENLFQSIDLDIENEMFEVFYGSIGKMQYFLNEKRITDEKVIELINRLILSLWNSKMEKDGRFYWIDKVSFKKELEFVDLGLAHGIAAIFLFLVKLKELNYENKYLDLLINGLVETFKNAENEIKESSFFPDRYNIKNKILNIFNSRLAYCVGDLPISYAFSYAGNITNNLEWTEYSKQIIKASLVKEVSNSQLKQFGDYDFFDIGFCHGISSILFLLYKINKYHNDDFLDFKIDYWKKELVRNVVKVIKIDGPIYYSKTFGDKESKIELNKNSILNGLCGAALVLLALEHEETDWSSCLCLY</sequence>
<feature type="binding site" evidence="1">
    <location>
        <position position="251"/>
    </location>
    <ligand>
        <name>Zn(2+)</name>
        <dbReference type="ChEBI" id="CHEBI:29105"/>
    </ligand>
</feature>
<dbReference type="RefSeq" id="WP_140506582.1">
    <property type="nucleotide sequence ID" value="NZ_RCZH01000006.1"/>
</dbReference>
<reference evidence="2 3" key="1">
    <citation type="journal article" date="2019" name="Environ. Microbiol.">
        <title>Species interactions and distinct microbial communities in high Arctic permafrost affected cryosols are associated with the CH4 and CO2 gas fluxes.</title>
        <authorList>
            <person name="Altshuler I."/>
            <person name="Hamel J."/>
            <person name="Turney S."/>
            <person name="Magnuson E."/>
            <person name="Levesque R."/>
            <person name="Greer C."/>
            <person name="Whyte L.G."/>
        </authorList>
    </citation>
    <scope>NUCLEOTIDE SEQUENCE [LARGE SCALE GENOMIC DNA]</scope>
    <source>
        <strain evidence="2 3">42</strain>
    </source>
</reference>
<protein>
    <recommendedName>
        <fullName evidence="4">Lanthionine synthetase C-like protein</fullName>
    </recommendedName>
</protein>
<evidence type="ECO:0000256" key="1">
    <source>
        <dbReference type="PIRSR" id="PIRSR607822-1"/>
    </source>
</evidence>
<dbReference type="Proteomes" id="UP000319700">
    <property type="component" value="Unassembled WGS sequence"/>
</dbReference>
<keyword evidence="1" id="KW-0862">Zinc</keyword>
<evidence type="ECO:0000313" key="2">
    <source>
        <dbReference type="EMBL" id="TPG40746.1"/>
    </source>
</evidence>
<dbReference type="AlphaFoldDB" id="A0A502EWC9"/>
<dbReference type="InterPro" id="IPR007822">
    <property type="entry name" value="LANC-like"/>
</dbReference>
<dbReference type="GO" id="GO:0046872">
    <property type="term" value="F:metal ion binding"/>
    <property type="evidence" value="ECO:0007669"/>
    <property type="project" value="UniProtKB-KW"/>
</dbReference>